<reference evidence="2 3" key="2">
    <citation type="submission" date="2010-08" db="EMBL/GenBank/DDBJ databases">
        <title>The Genome Sequence of Vibrio cholerae strain 2740-80.</title>
        <authorList>
            <consortium name="The Broad Institute Genome Sequencing Platform"/>
            <person name="Colwell R."/>
            <person name="Young S.K."/>
            <person name="Zeng Q."/>
            <person name="Alvarado L."/>
            <person name="Berlin A."/>
            <person name="Chapman S."/>
            <person name="Chen Z."/>
            <person name="Freedman E."/>
            <person name="Gellesch M."/>
            <person name="Goldberg J."/>
            <person name="Griggs A."/>
            <person name="Gujja S."/>
            <person name="Heilman E."/>
            <person name="Heiman D."/>
            <person name="Howarth C."/>
            <person name="Larson L."/>
            <person name="Mehta T."/>
            <person name="Neiman D.N."/>
            <person name="Park D."/>
            <person name="Pearson M."/>
            <person name="Roberts A."/>
            <person name="Saif S."/>
            <person name="Shenoy N."/>
            <person name="Sisk P."/>
            <person name="Stolte C."/>
            <person name="Sykes S."/>
            <person name="White J."/>
            <person name="Yandava C."/>
            <person name="Borodovsky M."/>
            <person name="Heidelberg J."/>
            <person name="Haas B."/>
            <person name="Nusbaum C."/>
            <person name="Birren B."/>
        </authorList>
    </citation>
    <scope>NUCLEOTIDE SEQUENCE [LARGE SCALE GENOMIC DNA]</scope>
    <source>
        <strain evidence="2 3">2740-80</strain>
    </source>
</reference>
<dbReference type="InterPro" id="IPR015947">
    <property type="entry name" value="PUA-like_sf"/>
</dbReference>
<dbReference type="RefSeq" id="WP_000856884.1">
    <property type="nucleotide sequence ID" value="NZ_CP016324.1"/>
</dbReference>
<dbReference type="Gene3D" id="2.30.130.30">
    <property type="entry name" value="Hypothetical protein"/>
    <property type="match status" value="1"/>
</dbReference>
<feature type="domain" description="DUF3850" evidence="1">
    <location>
        <begin position="6"/>
        <end position="80"/>
    </location>
</feature>
<gene>
    <name evidence="2" type="ORF">VC274080_022646</name>
</gene>
<proteinExistence type="predicted"/>
<reference evidence="2 3" key="1">
    <citation type="submission" date="2007-01" db="EMBL/GenBank/DDBJ databases">
        <authorList>
            <person name="Kobayashi T."/>
            <person name="Suzuki M."/>
            <person name="Inoue H."/>
            <person name="Itai R.N."/>
            <person name="Takahashi M."/>
            <person name="Nakanishi H."/>
            <person name="Mori S."/>
            <person name="Nishizawa N.K."/>
        </authorList>
    </citation>
    <scope>NUCLEOTIDE SEQUENCE [LARGE SCALE GENOMIC DNA]</scope>
    <source>
        <strain evidence="2 3">2740-80</strain>
    </source>
</reference>
<dbReference type="AlphaFoldDB" id="A0A0K9UR79"/>
<comment type="caution">
    <text evidence="2">The sequence shown here is derived from an EMBL/GenBank/DDBJ whole genome shotgun (WGS) entry which is preliminary data.</text>
</comment>
<evidence type="ECO:0000259" key="1">
    <source>
        <dbReference type="Pfam" id="PF12961"/>
    </source>
</evidence>
<organism evidence="2 3">
    <name type="scientific">Vibrio cholerae 2740-80</name>
    <dbReference type="NCBI Taxonomy" id="412614"/>
    <lineage>
        <taxon>Bacteria</taxon>
        <taxon>Pseudomonadati</taxon>
        <taxon>Pseudomonadota</taxon>
        <taxon>Gammaproteobacteria</taxon>
        <taxon>Vibrionales</taxon>
        <taxon>Vibrionaceae</taxon>
        <taxon>Vibrio</taxon>
    </lineage>
</organism>
<evidence type="ECO:0000313" key="3">
    <source>
        <dbReference type="Proteomes" id="UP000003017"/>
    </source>
</evidence>
<dbReference type="SUPFAM" id="SSF88697">
    <property type="entry name" value="PUA domain-like"/>
    <property type="match status" value="1"/>
</dbReference>
<sequence>MKTPTVHELKITPFYFELQLSGMKRFEMRCNDRNYQVGDILNLNEWDGENYTGRSMTVEVTCMLTPKEFDAIVEPFVLLGTSEELEAVL</sequence>
<accession>A0A0K9UR79</accession>
<dbReference type="EMBL" id="AAUT02000021">
    <property type="protein sequence ID" value="KNA58002.1"/>
    <property type="molecule type" value="Genomic_DNA"/>
</dbReference>
<dbReference type="Proteomes" id="UP000003017">
    <property type="component" value="Unassembled WGS sequence"/>
</dbReference>
<protein>
    <recommendedName>
        <fullName evidence="1">DUF3850 domain-containing protein</fullName>
    </recommendedName>
</protein>
<dbReference type="InterPro" id="IPR039440">
    <property type="entry name" value="DUF3850"/>
</dbReference>
<dbReference type="Pfam" id="PF12961">
    <property type="entry name" value="DUF3850"/>
    <property type="match status" value="1"/>
</dbReference>
<evidence type="ECO:0000313" key="2">
    <source>
        <dbReference type="EMBL" id="KNA58002.1"/>
    </source>
</evidence>
<name>A0A0K9UR79_VIBCL</name>